<keyword evidence="7" id="KW-0812">Transmembrane</keyword>
<name>A0AA49AAX3_9BURK</name>
<feature type="domain" description="Histidine kinase" evidence="8">
    <location>
        <begin position="495"/>
        <end position="699"/>
    </location>
</feature>
<evidence type="ECO:0000256" key="7">
    <source>
        <dbReference type="SAM" id="Phobius"/>
    </source>
</evidence>
<dbReference type="InterPro" id="IPR005467">
    <property type="entry name" value="His_kinase_dom"/>
</dbReference>
<reference evidence="9 10" key="1">
    <citation type="submission" date="2020-11" db="EMBL/GenBank/DDBJ databases">
        <authorList>
            <person name="Sun Q."/>
        </authorList>
    </citation>
    <scope>NUCLEOTIDE SEQUENCE [LARGE SCALE GENOMIC DNA]</scope>
    <source>
        <strain evidence="9 10">P8398</strain>
    </source>
</reference>
<evidence type="ECO:0000313" key="9">
    <source>
        <dbReference type="EMBL" id="QPI52205.1"/>
    </source>
</evidence>
<keyword evidence="5 9" id="KW-0418">Kinase</keyword>
<keyword evidence="7" id="KW-0472">Membrane</keyword>
<evidence type="ECO:0000313" key="10">
    <source>
        <dbReference type="Proteomes" id="UP000662888"/>
    </source>
</evidence>
<evidence type="ECO:0000256" key="5">
    <source>
        <dbReference type="ARBA" id="ARBA00022777"/>
    </source>
</evidence>
<dbReference type="EMBL" id="CP065053">
    <property type="protein sequence ID" value="QPI52205.1"/>
    <property type="molecule type" value="Genomic_DNA"/>
</dbReference>
<evidence type="ECO:0000256" key="1">
    <source>
        <dbReference type="ARBA" id="ARBA00000085"/>
    </source>
</evidence>
<keyword evidence="10" id="KW-1185">Reference proteome</keyword>
<dbReference type="EC" id="2.7.13.3" evidence="2"/>
<keyword evidence="6" id="KW-0902">Two-component regulatory system</keyword>
<evidence type="ECO:0000259" key="8">
    <source>
        <dbReference type="PROSITE" id="PS50109"/>
    </source>
</evidence>
<dbReference type="Gene3D" id="3.30.565.10">
    <property type="entry name" value="Histidine kinase-like ATPase, C-terminal domain"/>
    <property type="match status" value="1"/>
</dbReference>
<dbReference type="PANTHER" id="PTHR44936">
    <property type="entry name" value="SENSOR PROTEIN CREC"/>
    <property type="match status" value="1"/>
</dbReference>
<dbReference type="InterPro" id="IPR003594">
    <property type="entry name" value="HATPase_dom"/>
</dbReference>
<dbReference type="Pfam" id="PF02518">
    <property type="entry name" value="HATPase_c"/>
    <property type="match status" value="1"/>
</dbReference>
<accession>A0AA49AAX3</accession>
<dbReference type="PROSITE" id="PS50109">
    <property type="entry name" value="HIS_KIN"/>
    <property type="match status" value="1"/>
</dbReference>
<keyword evidence="7" id="KW-1133">Transmembrane helix</keyword>
<dbReference type="InterPro" id="IPR050980">
    <property type="entry name" value="2C_sensor_his_kinase"/>
</dbReference>
<keyword evidence="4" id="KW-0808">Transferase</keyword>
<gene>
    <name evidence="9" type="ORF">IV454_12325</name>
</gene>
<sequence>MAPQRRWFAPYRLRILLRAAFLLLALATLGLAVSVLQQEKQLSYTSYQASFRKTGEQISATLRHPAGQLALLNPPLAGASAPGLRPLLLPFPALDFDDQQKVQQAVAMSGCMRQFGPSASLCAAIGNNPWAGGFIYVAGSVDLARLVSHRSGDEVLNQSHRVRIKVSLRGRTYQWVAPFEEEPRQPGGPYAPLRGRLTGFNAADEGRKHTRPVKDFRGWMWQNAQCNAPAAGANPATCPRNAFFSVRLPVSVLQEDLFGDDSARRVWPPADLDQIRVSVVLLAPGENAVVLDSDQTGAASGFSLADLAPMLLPGETLRIEKVGSAGAATTPALVKLAGASGTEDASQHFLTALIRRLPVDTYDTPLTATHRIATPLGSYDLVLAGDVRSVSQSLSVVASRMAWFVGAMLLALMLAWLAIEIGIISRIKELIERADSVARTVKERGDASQPDLSDLRGEDELGVLATCLHDLLRRVREDVEREAIRAEQERDMWHAVGHEIMSPLQSLIALHGTEGGDGNQSARYVLRMQQAIRVLYGRASPSEAFQSTVLQVTEVDLTAFLRNVAANAPCAGITDVVFHGAPQAVLVRADEYSLEDVVTHVLVNAQRYRLPGTSIDITLDTSETSAGVTIANRGPTIAADVIGTIFEYGVSDQEEAGAHGNRGQGLFVARTYMAKMGGTIVARNLDDGVAFVLTLQRGAA</sequence>
<protein>
    <recommendedName>
        <fullName evidence="2">histidine kinase</fullName>
        <ecNumber evidence="2">2.7.13.3</ecNumber>
    </recommendedName>
</protein>
<dbReference type="Proteomes" id="UP000662888">
    <property type="component" value="Chromosome"/>
</dbReference>
<proteinExistence type="predicted"/>
<dbReference type="InterPro" id="IPR036890">
    <property type="entry name" value="HATPase_C_sf"/>
</dbReference>
<dbReference type="Gene3D" id="6.10.340.10">
    <property type="match status" value="1"/>
</dbReference>
<evidence type="ECO:0000256" key="6">
    <source>
        <dbReference type="ARBA" id="ARBA00023012"/>
    </source>
</evidence>
<dbReference type="SUPFAM" id="SSF55874">
    <property type="entry name" value="ATPase domain of HSP90 chaperone/DNA topoisomerase II/histidine kinase"/>
    <property type="match status" value="1"/>
</dbReference>
<comment type="catalytic activity">
    <reaction evidence="1">
        <text>ATP + protein L-histidine = ADP + protein N-phospho-L-histidine.</text>
        <dbReference type="EC" id="2.7.13.3"/>
    </reaction>
</comment>
<keyword evidence="3" id="KW-0597">Phosphoprotein</keyword>
<dbReference type="SMART" id="SM00387">
    <property type="entry name" value="HATPase_c"/>
    <property type="match status" value="1"/>
</dbReference>
<dbReference type="GO" id="GO:0016301">
    <property type="term" value="F:kinase activity"/>
    <property type="evidence" value="ECO:0007669"/>
    <property type="project" value="UniProtKB-KW"/>
</dbReference>
<dbReference type="RefSeq" id="WP_206091685.1">
    <property type="nucleotide sequence ID" value="NZ_CP065053.1"/>
</dbReference>
<feature type="transmembrane region" description="Helical" evidence="7">
    <location>
        <begin position="401"/>
        <end position="423"/>
    </location>
</feature>
<evidence type="ECO:0000256" key="3">
    <source>
        <dbReference type="ARBA" id="ARBA00022553"/>
    </source>
</evidence>
<dbReference type="PANTHER" id="PTHR44936:SF9">
    <property type="entry name" value="SENSOR PROTEIN CREC"/>
    <property type="match status" value="1"/>
</dbReference>
<organism evidence="9 10">
    <name type="scientific">Massilia antarctica</name>
    <dbReference type="NCBI Taxonomy" id="2765360"/>
    <lineage>
        <taxon>Bacteria</taxon>
        <taxon>Pseudomonadati</taxon>
        <taxon>Pseudomonadota</taxon>
        <taxon>Betaproteobacteria</taxon>
        <taxon>Burkholderiales</taxon>
        <taxon>Oxalobacteraceae</taxon>
        <taxon>Telluria group</taxon>
        <taxon>Massilia</taxon>
    </lineage>
</organism>
<evidence type="ECO:0000256" key="4">
    <source>
        <dbReference type="ARBA" id="ARBA00022679"/>
    </source>
</evidence>
<evidence type="ECO:0000256" key="2">
    <source>
        <dbReference type="ARBA" id="ARBA00012438"/>
    </source>
</evidence>